<reference evidence="4 5" key="1">
    <citation type="journal article" date="2025" name="Microbiol. Resour. Announc.">
        <title>Draft genome sequences for Neonectria magnoliae and Neonectria punicea, canker pathogens of Liriodendron tulipifera and Acer saccharum in West Virginia.</title>
        <authorList>
            <person name="Petronek H.M."/>
            <person name="Kasson M.T."/>
            <person name="Metheny A.M."/>
            <person name="Stauder C.M."/>
            <person name="Lovett B."/>
            <person name="Lynch S.C."/>
            <person name="Garnas J.R."/>
            <person name="Kasson L.R."/>
            <person name="Stajich J.E."/>
        </authorList>
    </citation>
    <scope>NUCLEOTIDE SEQUENCE [LARGE SCALE GENOMIC DNA]</scope>
    <source>
        <strain evidence="4 5">NRRL 64653</strain>
    </source>
</reference>
<sequence length="380" mass="43198">MSLSSFEIEMRRRLWWQICTLDVRNAEDHGIEPSILEPMFSTELPANVYDISLDPEMRDPPVDQQGRTDMIFSLVRFQGSHFARRVLFTDSFCHANSYPILTEAEKCLEIDKFKSRLEAQYLSYCDVGVPLDFVTTISIRLVLNKLKLAVCKPRADHNTTSPLKSNYQRLCYEVLQQAHALREYKKGSCWLWLFQTYVEWDAMAYLLLDLCLNPSAPTVDLAWSTVDSVYSHWKNDDDIYRDGRWSHIEELRAQAVAARKQMQATIRASQATPTNGHGHTERCSTAGMRRLQDSPSVTDAEQDLPQTSNATSCISPTDSERCLEVPTDLTDASYFQSTGDTATNASELPGAGTACEWSASIFERYWEVAGLGQVNSTWWL</sequence>
<evidence type="ECO:0000313" key="5">
    <source>
        <dbReference type="Proteomes" id="UP001498476"/>
    </source>
</evidence>
<dbReference type="EMBL" id="JAZAVJ010000212">
    <property type="protein sequence ID" value="KAK7404155.1"/>
    <property type="molecule type" value="Genomic_DNA"/>
</dbReference>
<dbReference type="Proteomes" id="UP001498476">
    <property type="component" value="Unassembled WGS sequence"/>
</dbReference>
<evidence type="ECO:0000256" key="2">
    <source>
        <dbReference type="ARBA" id="ARBA00023242"/>
    </source>
</evidence>
<dbReference type="PANTHER" id="PTHR31001">
    <property type="entry name" value="UNCHARACTERIZED TRANSCRIPTIONAL REGULATORY PROTEIN"/>
    <property type="match status" value="1"/>
</dbReference>
<dbReference type="CDD" id="cd12148">
    <property type="entry name" value="fungal_TF_MHR"/>
    <property type="match status" value="1"/>
</dbReference>
<dbReference type="PANTHER" id="PTHR31001:SF91">
    <property type="entry name" value="ZN(II)2CYS6 TRANSCRIPTION FACTOR (EUROFUNG)"/>
    <property type="match status" value="1"/>
</dbReference>
<evidence type="ECO:0000256" key="3">
    <source>
        <dbReference type="SAM" id="MobiDB-lite"/>
    </source>
</evidence>
<organism evidence="4 5">
    <name type="scientific">Neonectria punicea</name>
    <dbReference type="NCBI Taxonomy" id="979145"/>
    <lineage>
        <taxon>Eukaryota</taxon>
        <taxon>Fungi</taxon>
        <taxon>Dikarya</taxon>
        <taxon>Ascomycota</taxon>
        <taxon>Pezizomycotina</taxon>
        <taxon>Sordariomycetes</taxon>
        <taxon>Hypocreomycetidae</taxon>
        <taxon>Hypocreales</taxon>
        <taxon>Nectriaceae</taxon>
        <taxon>Neonectria</taxon>
    </lineage>
</organism>
<feature type="compositionally biased region" description="Polar residues" evidence="3">
    <location>
        <begin position="263"/>
        <end position="277"/>
    </location>
</feature>
<evidence type="ECO:0000313" key="4">
    <source>
        <dbReference type="EMBL" id="KAK7404155.1"/>
    </source>
</evidence>
<feature type="compositionally biased region" description="Polar residues" evidence="3">
    <location>
        <begin position="293"/>
        <end position="317"/>
    </location>
</feature>
<comment type="caution">
    <text evidence="4">The sequence shown here is derived from an EMBL/GenBank/DDBJ whole genome shotgun (WGS) entry which is preliminary data.</text>
</comment>
<comment type="subcellular location">
    <subcellularLocation>
        <location evidence="1">Nucleus</location>
    </subcellularLocation>
</comment>
<dbReference type="InterPro" id="IPR050613">
    <property type="entry name" value="Sec_Metabolite_Reg"/>
</dbReference>
<evidence type="ECO:0008006" key="6">
    <source>
        <dbReference type="Google" id="ProtNLM"/>
    </source>
</evidence>
<proteinExistence type="predicted"/>
<protein>
    <recommendedName>
        <fullName evidence="6">Transcription factor domain-containing protein</fullName>
    </recommendedName>
</protein>
<accession>A0ABR1GQG6</accession>
<feature type="region of interest" description="Disordered" evidence="3">
    <location>
        <begin position="263"/>
        <end position="319"/>
    </location>
</feature>
<gene>
    <name evidence="4" type="ORF">QQX98_010059</name>
</gene>
<keyword evidence="5" id="KW-1185">Reference proteome</keyword>
<name>A0ABR1GQG6_9HYPO</name>
<keyword evidence="2" id="KW-0539">Nucleus</keyword>
<evidence type="ECO:0000256" key="1">
    <source>
        <dbReference type="ARBA" id="ARBA00004123"/>
    </source>
</evidence>